<comment type="cofactor">
    <cofactor evidence="1 11">
        <name>pyridoxal 5'-phosphate</name>
        <dbReference type="ChEBI" id="CHEBI:597326"/>
    </cofactor>
</comment>
<dbReference type="FunFam" id="3.40.640.10:FF:000003">
    <property type="entry name" value="Cysteine desulfurase IscS"/>
    <property type="match status" value="1"/>
</dbReference>
<dbReference type="PANTHER" id="PTHR11601">
    <property type="entry name" value="CYSTEINE DESULFURYLASE FAMILY MEMBER"/>
    <property type="match status" value="1"/>
</dbReference>
<evidence type="ECO:0000256" key="6">
    <source>
        <dbReference type="ARBA" id="ARBA00022723"/>
    </source>
</evidence>
<evidence type="ECO:0000256" key="7">
    <source>
        <dbReference type="ARBA" id="ARBA00022898"/>
    </source>
</evidence>
<dbReference type="InterPro" id="IPR020578">
    <property type="entry name" value="Aminotrans_V_PyrdxlP_BS"/>
</dbReference>
<dbReference type="InterPro" id="IPR000192">
    <property type="entry name" value="Aminotrans_V_dom"/>
</dbReference>
<evidence type="ECO:0000256" key="11">
    <source>
        <dbReference type="RuleBase" id="RU004504"/>
    </source>
</evidence>
<name>A0A1L6TAB4_PISSA</name>
<dbReference type="EMBL" id="CP012508">
    <property type="protein sequence ID" value="ALB22191.1"/>
    <property type="molecule type" value="Genomic_DNA"/>
</dbReference>
<dbReference type="PIRSF" id="PIRSF005572">
    <property type="entry name" value="NifS"/>
    <property type="match status" value="1"/>
</dbReference>
<evidence type="ECO:0000256" key="3">
    <source>
        <dbReference type="ARBA" id="ARBA00012239"/>
    </source>
</evidence>
<evidence type="ECO:0000256" key="5">
    <source>
        <dbReference type="ARBA" id="ARBA00022714"/>
    </source>
</evidence>
<evidence type="ECO:0000256" key="10">
    <source>
        <dbReference type="ARBA" id="ARBA00050776"/>
    </source>
</evidence>
<evidence type="ECO:0000256" key="9">
    <source>
        <dbReference type="ARBA" id="ARBA00023014"/>
    </source>
</evidence>
<dbReference type="PANTHER" id="PTHR11601:SF34">
    <property type="entry name" value="CYSTEINE DESULFURASE"/>
    <property type="match status" value="1"/>
</dbReference>
<keyword evidence="5" id="KW-0001">2Fe-2S</keyword>
<keyword evidence="8" id="KW-0408">Iron</keyword>
<keyword evidence="6" id="KW-0479">Metal-binding</keyword>
<dbReference type="SUPFAM" id="SSF53383">
    <property type="entry name" value="PLP-dependent transferases"/>
    <property type="match status" value="1"/>
</dbReference>
<dbReference type="EC" id="2.8.1.7" evidence="3"/>
<evidence type="ECO:0000259" key="12">
    <source>
        <dbReference type="Pfam" id="PF00266"/>
    </source>
</evidence>
<accession>A0A1L6TAB4</accession>
<protein>
    <recommendedName>
        <fullName evidence="3">cysteine desulfurase</fullName>
        <ecNumber evidence="3">2.8.1.7</ecNumber>
    </recommendedName>
</protein>
<dbReference type="Gene3D" id="3.40.640.10">
    <property type="entry name" value="Type I PLP-dependent aspartate aminotransferase-like (Major domain)"/>
    <property type="match status" value="1"/>
</dbReference>
<dbReference type="InterPro" id="IPR015421">
    <property type="entry name" value="PyrdxlP-dep_Trfase_major"/>
</dbReference>
<dbReference type="GO" id="GO:0031071">
    <property type="term" value="F:cysteine desulfurase activity"/>
    <property type="evidence" value="ECO:0007669"/>
    <property type="project" value="UniProtKB-EC"/>
</dbReference>
<dbReference type="InterPro" id="IPR016454">
    <property type="entry name" value="Cysteine_dSase"/>
</dbReference>
<dbReference type="RefSeq" id="WP_017376081.1">
    <property type="nucleotide sequence ID" value="NZ_CP012508.1"/>
</dbReference>
<dbReference type="Gene3D" id="3.90.1150.10">
    <property type="entry name" value="Aspartate Aminotransferase, domain 1"/>
    <property type="match status" value="1"/>
</dbReference>
<sequence>MIYLDYAATTPVDPEVIQAMQECLGLEGDFANSSSLHRLGWLAAEKIKHAREQIARLVGADSKAIIFTSGATEANNLAIKGVCEAYQKRGRHIITSKAEHKSVLDVFAVLEKQGFEVTYLTPNRQGLIDPEILQTAMREQTILVSLMHVNNELGVAHDLVALGAIVKAQGAIFHVDAVQALGKLRIDLAELPVDLMSFSAHKCYGPKGVGTLFVRRRPKVRLHAQQHGGGHELGLRSGTLATHQIVGFGRACELAEEKLNEEPQRVTALRDRLWQGLSEYDQVYWNGQGALTQAPGILSVSFAGVDGESLLACLPELAVSQGSACNSTTVEISHVLAAIGMPAERAHSTLRFSLGRYSTLAEVDQVIEQVGRALTYLRKLSPTWQAQEAGADPALLPWGRYVE</sequence>
<dbReference type="InterPro" id="IPR015422">
    <property type="entry name" value="PyrdxlP-dep_Trfase_small"/>
</dbReference>
<evidence type="ECO:0000256" key="2">
    <source>
        <dbReference type="ARBA" id="ARBA00006490"/>
    </source>
</evidence>
<proteinExistence type="inferred from homology"/>
<dbReference type="GO" id="GO:0051537">
    <property type="term" value="F:2 iron, 2 sulfur cluster binding"/>
    <property type="evidence" value="ECO:0007669"/>
    <property type="project" value="UniProtKB-KW"/>
</dbReference>
<dbReference type="NCBIfam" id="NF002806">
    <property type="entry name" value="PRK02948.1"/>
    <property type="match status" value="1"/>
</dbReference>
<gene>
    <name evidence="13" type="ORF">KU39_1008</name>
</gene>
<dbReference type="PROSITE" id="PS00595">
    <property type="entry name" value="AA_TRANSFER_CLASS_5"/>
    <property type="match status" value="1"/>
</dbReference>
<organism evidence="13 14">
    <name type="scientific">Piscirickettsia salmonis</name>
    <dbReference type="NCBI Taxonomy" id="1238"/>
    <lineage>
        <taxon>Bacteria</taxon>
        <taxon>Pseudomonadati</taxon>
        <taxon>Pseudomonadota</taxon>
        <taxon>Gammaproteobacteria</taxon>
        <taxon>Thiotrichales</taxon>
        <taxon>Piscirickettsiaceae</taxon>
        <taxon>Piscirickettsia</taxon>
    </lineage>
</organism>
<dbReference type="OrthoDB" id="9808002at2"/>
<evidence type="ECO:0000256" key="4">
    <source>
        <dbReference type="ARBA" id="ARBA00022679"/>
    </source>
</evidence>
<evidence type="ECO:0000256" key="1">
    <source>
        <dbReference type="ARBA" id="ARBA00001933"/>
    </source>
</evidence>
<feature type="domain" description="Aminotransferase class V" evidence="12">
    <location>
        <begin position="2"/>
        <end position="366"/>
    </location>
</feature>
<dbReference type="GO" id="GO:0046872">
    <property type="term" value="F:metal ion binding"/>
    <property type="evidence" value="ECO:0007669"/>
    <property type="project" value="UniProtKB-KW"/>
</dbReference>
<dbReference type="Proteomes" id="UP000029558">
    <property type="component" value="Chromosome"/>
</dbReference>
<evidence type="ECO:0000313" key="13">
    <source>
        <dbReference type="EMBL" id="ALB22191.1"/>
    </source>
</evidence>
<evidence type="ECO:0000256" key="8">
    <source>
        <dbReference type="ARBA" id="ARBA00023004"/>
    </source>
</evidence>
<dbReference type="Pfam" id="PF00266">
    <property type="entry name" value="Aminotran_5"/>
    <property type="match status" value="1"/>
</dbReference>
<reference evidence="13 14" key="1">
    <citation type="journal article" date="2014" name="Genome Announc.">
        <title>Comparative Genome Analysis of Two Isolates of the Fish Pathogen Piscirickettsia salmonis from Different Hosts Reveals Major Differences in Virulence-Associated Secretion Systems.</title>
        <authorList>
            <person name="Bohle H."/>
            <person name="Henriquez P."/>
            <person name="Grothusen H."/>
            <person name="Navas E."/>
            <person name="Sandoval A."/>
            <person name="Bustamante F."/>
            <person name="Bustos P."/>
            <person name="Mancilla M."/>
        </authorList>
    </citation>
    <scope>NUCLEOTIDE SEQUENCE [LARGE SCALE GENOMIC DNA]</scope>
    <source>
        <strain evidence="14">B1-32597</strain>
    </source>
</reference>
<comment type="similarity">
    <text evidence="2">Belongs to the class-V pyridoxal-phosphate-dependent aminotransferase family. NifS/IscS subfamily.</text>
</comment>
<dbReference type="AlphaFoldDB" id="A0A1L6TAB4"/>
<evidence type="ECO:0000313" key="14">
    <source>
        <dbReference type="Proteomes" id="UP000029558"/>
    </source>
</evidence>
<keyword evidence="4 13" id="KW-0808">Transferase</keyword>
<dbReference type="InterPro" id="IPR015424">
    <property type="entry name" value="PyrdxlP-dep_Trfase"/>
</dbReference>
<keyword evidence="7" id="KW-0663">Pyridoxal phosphate</keyword>
<comment type="catalytic activity">
    <reaction evidence="10">
        <text>(sulfur carrier)-H + L-cysteine = (sulfur carrier)-SH + L-alanine</text>
        <dbReference type="Rhea" id="RHEA:43892"/>
        <dbReference type="Rhea" id="RHEA-COMP:14737"/>
        <dbReference type="Rhea" id="RHEA-COMP:14739"/>
        <dbReference type="ChEBI" id="CHEBI:29917"/>
        <dbReference type="ChEBI" id="CHEBI:35235"/>
        <dbReference type="ChEBI" id="CHEBI:57972"/>
        <dbReference type="ChEBI" id="CHEBI:64428"/>
        <dbReference type="EC" id="2.8.1.7"/>
    </reaction>
</comment>
<keyword evidence="9" id="KW-0411">Iron-sulfur</keyword>